<dbReference type="PRINTS" id="PR00599">
    <property type="entry name" value="MAPEPTIDASE"/>
</dbReference>
<evidence type="ECO:0000256" key="6">
    <source>
        <dbReference type="RuleBase" id="RU003653"/>
    </source>
</evidence>
<dbReference type="PANTHER" id="PTHR43330">
    <property type="entry name" value="METHIONINE AMINOPEPTIDASE"/>
    <property type="match status" value="1"/>
</dbReference>
<dbReference type="EC" id="3.4.11.18" evidence="6"/>
<comment type="catalytic activity">
    <reaction evidence="6">
        <text>Release of N-terminal amino acids, preferentially methionine, from peptides and arylamides.</text>
        <dbReference type="EC" id="3.4.11.18"/>
    </reaction>
</comment>
<comment type="function">
    <text evidence="1">Removes the N-terminal methionine from nascent proteins. The N-terminal methionine is often cleaved when the second residue in the primary sequence is small and uncharged (Met-Ala-, Cys, Gly, Pro, Ser, Thr, or Val). Requires deformylation of the N(alpha)-formylated initiator methionine before it can be hydrolyzed.</text>
</comment>
<dbReference type="GO" id="GO:0005829">
    <property type="term" value="C:cytosol"/>
    <property type="evidence" value="ECO:0007669"/>
    <property type="project" value="TreeGrafter"/>
</dbReference>
<dbReference type="Gene3D" id="3.90.230.10">
    <property type="entry name" value="Creatinase/methionine aminopeptidase superfamily"/>
    <property type="match status" value="1"/>
</dbReference>
<evidence type="ECO:0000256" key="2">
    <source>
        <dbReference type="ARBA" id="ARBA00022438"/>
    </source>
</evidence>
<dbReference type="InterPro" id="IPR036005">
    <property type="entry name" value="Creatinase/aminopeptidase-like"/>
</dbReference>
<keyword evidence="3 6" id="KW-0645">Protease</keyword>
<proteinExistence type="inferred from homology"/>
<dbReference type="GO" id="GO:0006508">
    <property type="term" value="P:proteolysis"/>
    <property type="evidence" value="ECO:0007669"/>
    <property type="project" value="UniProtKB-KW"/>
</dbReference>
<dbReference type="NCBIfam" id="TIGR00500">
    <property type="entry name" value="met_pdase_I"/>
    <property type="match status" value="1"/>
</dbReference>
<dbReference type="Pfam" id="PF00557">
    <property type="entry name" value="Peptidase_M24"/>
    <property type="match status" value="1"/>
</dbReference>
<dbReference type="GO" id="GO:0004239">
    <property type="term" value="F:initiator methionyl aminopeptidase activity"/>
    <property type="evidence" value="ECO:0007669"/>
    <property type="project" value="UniProtKB-EC"/>
</dbReference>
<feature type="domain" description="Peptidase M24" evidence="7">
    <location>
        <begin position="17"/>
        <end position="245"/>
    </location>
</feature>
<keyword evidence="5 8" id="KW-0378">Hydrolase</keyword>
<sequence>MSKDNIKIKTEDEIKVMAEGGRILGKIKNELMANIVEGENAGNIEDLADSLIKQSGAKASFKMVKGYSWATCVNVNDGVVHGIPRKSIIFKKGDIVSVDIGLYYKGFHTDTSISCAIAANPKTKAFLSAGKVALKNAIAVAREGSRIYDISEAMQEVIVKAGYSPIRALVGHGIGRNLHEMPQIPCFVAGERKDSPEIISGSVLAIEAMYAQGLPDVIISNDGWTIKTKDGKIAGLFEETVAVTKSGPIVLTS</sequence>
<evidence type="ECO:0000259" key="7">
    <source>
        <dbReference type="Pfam" id="PF00557"/>
    </source>
</evidence>
<keyword evidence="4 6" id="KW-0479">Metal-binding</keyword>
<evidence type="ECO:0000313" key="8">
    <source>
        <dbReference type="EMBL" id="AKQ03490.1"/>
    </source>
</evidence>
<comment type="similarity">
    <text evidence="6">Belongs to the peptidase M24A family.</text>
</comment>
<dbReference type="InterPro" id="IPR001714">
    <property type="entry name" value="Pept_M24_MAP"/>
</dbReference>
<dbReference type="InterPro" id="IPR000994">
    <property type="entry name" value="Pept_M24"/>
</dbReference>
<organism evidence="8">
    <name type="scientific">uncultured Microgenomates bacterium Rifle_16ft_4_minimus_38077</name>
    <dbReference type="NCBI Taxonomy" id="1665117"/>
    <lineage>
        <taxon>Bacteria</taxon>
        <taxon>Candidatus Microgenomatota</taxon>
        <taxon>environmental samples</taxon>
    </lineage>
</organism>
<dbReference type="InterPro" id="IPR002467">
    <property type="entry name" value="Pept_M24A_MAP1"/>
</dbReference>
<dbReference type="EMBL" id="KT007014">
    <property type="protein sequence ID" value="AKQ03490.1"/>
    <property type="molecule type" value="Genomic_DNA"/>
</dbReference>
<dbReference type="AlphaFoldDB" id="A0A0H4T9N9"/>
<dbReference type="GO" id="GO:0046872">
    <property type="term" value="F:metal ion binding"/>
    <property type="evidence" value="ECO:0007669"/>
    <property type="project" value="UniProtKB-KW"/>
</dbReference>
<evidence type="ECO:0000256" key="4">
    <source>
        <dbReference type="ARBA" id="ARBA00022723"/>
    </source>
</evidence>
<dbReference type="SUPFAM" id="SSF55920">
    <property type="entry name" value="Creatinase/aminopeptidase"/>
    <property type="match status" value="1"/>
</dbReference>
<accession>A0A0H4T9N9</accession>
<evidence type="ECO:0000256" key="5">
    <source>
        <dbReference type="ARBA" id="ARBA00022801"/>
    </source>
</evidence>
<dbReference type="PANTHER" id="PTHR43330:SF27">
    <property type="entry name" value="METHIONINE AMINOPEPTIDASE"/>
    <property type="match status" value="1"/>
</dbReference>
<evidence type="ECO:0000256" key="3">
    <source>
        <dbReference type="ARBA" id="ARBA00022670"/>
    </source>
</evidence>
<protein>
    <recommendedName>
        <fullName evidence="6">Methionine aminopeptidase</fullName>
        <ecNumber evidence="6">3.4.11.18</ecNumber>
    </recommendedName>
</protein>
<reference evidence="8" key="1">
    <citation type="journal article" date="2015" name="ISME J.">
        <title>Aquifer environment selects for microbial species cohorts in sediment and groundwater.</title>
        <authorList>
            <person name="Hug L.A."/>
            <person name="Thomas B.C."/>
            <person name="Brown C.T."/>
            <person name="Frischkorn K.R."/>
            <person name="Williams K.H."/>
            <person name="Tringe S.G."/>
            <person name="Banfield J.F."/>
        </authorList>
    </citation>
    <scope>NUCLEOTIDE SEQUENCE</scope>
</reference>
<name>A0A0H4T9N9_9BACT</name>
<evidence type="ECO:0000256" key="1">
    <source>
        <dbReference type="ARBA" id="ARBA00002521"/>
    </source>
</evidence>
<keyword evidence="2 6" id="KW-0031">Aminopeptidase</keyword>
<dbReference type="GO" id="GO:0070006">
    <property type="term" value="F:metalloaminopeptidase activity"/>
    <property type="evidence" value="ECO:0007669"/>
    <property type="project" value="InterPro"/>
</dbReference>
<comment type="cofactor">
    <cofactor evidence="6">
        <name>Co(2+)</name>
        <dbReference type="ChEBI" id="CHEBI:48828"/>
    </cofactor>
    <cofactor evidence="6">
        <name>Zn(2+)</name>
        <dbReference type="ChEBI" id="CHEBI:29105"/>
    </cofactor>
    <cofactor evidence="6">
        <name>Mn(2+)</name>
        <dbReference type="ChEBI" id="CHEBI:29035"/>
    </cofactor>
    <cofactor evidence="6">
        <name>Fe(2+)</name>
        <dbReference type="ChEBI" id="CHEBI:29033"/>
    </cofactor>
    <text evidence="6">Binds 2 divalent metal cations per subunit. Has a high-affinity and a low affinity metal-binding site. The true nature of the physiological cofactor is under debate. The enzyme is active with cobalt, zinc, manganese or divalent iron ions.</text>
</comment>